<dbReference type="Proteomes" id="UP000689129">
    <property type="component" value="Unassembled WGS sequence"/>
</dbReference>
<dbReference type="PROSITE" id="PS00463">
    <property type="entry name" value="ZN2_CY6_FUNGAL_1"/>
    <property type="match status" value="1"/>
</dbReference>
<dbReference type="GO" id="GO:0008270">
    <property type="term" value="F:zinc ion binding"/>
    <property type="evidence" value="ECO:0007669"/>
    <property type="project" value="InterPro"/>
</dbReference>
<dbReference type="InterPro" id="IPR001138">
    <property type="entry name" value="Zn2Cys6_DnaBD"/>
</dbReference>
<proteinExistence type="predicted"/>
<feature type="domain" description="Zn(2)-C6 fungal-type" evidence="3">
    <location>
        <begin position="13"/>
        <end position="43"/>
    </location>
</feature>
<evidence type="ECO:0000259" key="3">
    <source>
        <dbReference type="PROSITE" id="PS50048"/>
    </source>
</evidence>
<dbReference type="PROSITE" id="PS50048">
    <property type="entry name" value="ZN2_CY6_FUNGAL_2"/>
    <property type="match status" value="1"/>
</dbReference>
<organism evidence="4 5">
    <name type="scientific">Verticillium longisporum</name>
    <name type="common">Verticillium dahliae var. longisporum</name>
    <dbReference type="NCBI Taxonomy" id="100787"/>
    <lineage>
        <taxon>Eukaryota</taxon>
        <taxon>Fungi</taxon>
        <taxon>Dikarya</taxon>
        <taxon>Ascomycota</taxon>
        <taxon>Pezizomycotina</taxon>
        <taxon>Sordariomycetes</taxon>
        <taxon>Hypocreomycetidae</taxon>
        <taxon>Glomerellales</taxon>
        <taxon>Plectosphaerellaceae</taxon>
        <taxon>Verticillium</taxon>
    </lineage>
</organism>
<dbReference type="SMART" id="SM00066">
    <property type="entry name" value="GAL4"/>
    <property type="match status" value="1"/>
</dbReference>
<reference evidence="4" key="1">
    <citation type="journal article" date="2021" name="Mol. Plant Pathol.">
        <title>A 20-kb lineage-specific genomic region tames virulence in pathogenic amphidiploid Verticillium longisporum.</title>
        <authorList>
            <person name="Harting R."/>
            <person name="Starke J."/>
            <person name="Kusch H."/>
            <person name="Poggeler S."/>
            <person name="Maurus I."/>
            <person name="Schluter R."/>
            <person name="Landesfeind M."/>
            <person name="Bulla I."/>
            <person name="Nowrousian M."/>
            <person name="de Jonge R."/>
            <person name="Stahlhut G."/>
            <person name="Hoff K.J."/>
            <person name="Asshauer K.P."/>
            <person name="Thurmer A."/>
            <person name="Stanke M."/>
            <person name="Daniel R."/>
            <person name="Morgenstern B."/>
            <person name="Thomma B.P.H.J."/>
            <person name="Kronstad J.W."/>
            <person name="Braus-Stromeyer S.A."/>
            <person name="Braus G.H."/>
        </authorList>
    </citation>
    <scope>NUCLEOTIDE SEQUENCE</scope>
    <source>
        <strain evidence="4">Vl32</strain>
    </source>
</reference>
<accession>A0A8I3A0A8</accession>
<dbReference type="AlphaFoldDB" id="A0A8I3A0A8"/>
<dbReference type="Pfam" id="PF00172">
    <property type="entry name" value="Zn_clus"/>
    <property type="match status" value="1"/>
</dbReference>
<protein>
    <submittedName>
        <fullName evidence="4">Sterol uptake control protein 2 like</fullName>
    </submittedName>
</protein>
<dbReference type="InterPro" id="IPR053157">
    <property type="entry name" value="Sterol_Uptake_Regulator"/>
</dbReference>
<dbReference type="EMBL" id="JAEMWZ010000013">
    <property type="protein sequence ID" value="KAG7142782.1"/>
    <property type="molecule type" value="Genomic_DNA"/>
</dbReference>
<dbReference type="CDD" id="cd00067">
    <property type="entry name" value="GAL4"/>
    <property type="match status" value="1"/>
</dbReference>
<dbReference type="PANTHER" id="PTHR47784:SF10">
    <property type="entry name" value="TRANSCRIPTION FACTOR, PUTATIVE (AFU_ORTHOLOGUE AFUA_6G14150)-RELATED"/>
    <property type="match status" value="1"/>
</dbReference>
<evidence type="ECO:0000256" key="1">
    <source>
        <dbReference type="ARBA" id="ARBA00023242"/>
    </source>
</evidence>
<gene>
    <name evidence="4" type="ORF">HYQ45_000875</name>
</gene>
<evidence type="ECO:0000256" key="2">
    <source>
        <dbReference type="SAM" id="MobiDB-lite"/>
    </source>
</evidence>
<dbReference type="PANTHER" id="PTHR47784">
    <property type="entry name" value="STEROL UPTAKE CONTROL PROTEIN 2"/>
    <property type="match status" value="1"/>
</dbReference>
<sequence>MKQRQTHSKSRRGCLNCKKRHVKCDEQGPPCANCVVRKTTCSYGQSPTASAAQLDAPAHLDPSSCLAVGLPSETSQSSGSSSLSPPQASRMPSPSETSFSSSPELQPSPEPRRLLELELMHRWSTHTYLVMTCHPEEYPLMQTVLPREGLRHDFVLRIMFALTSLDLAVHVAQTEADAASYVRSALAYHDAAALALDRHVRARAAHHAHDWLAHVATAAHTAYQLAVFSATRAGGTARSRAAAIFALWSQAAPSGAAAADAGLDALLAASPATALQSLLRLPASIDACDAATRAPLARLYAVNDALHEPAAYYPDSQKPTRATLLHAEQSQPQPQQGPPVSRHEMYRRAVFHLGTCFAEDATGLVPGHSASFPSVAGPGFAAAVGGGEPLALLVVMHWGVLLHRMGLRCWWAAGVGACLVAELSEALPETELAFLPAAQEGVAWARGEVGLAVWGAWDPAMSAGIGLS</sequence>
<keyword evidence="1" id="KW-0539">Nucleus</keyword>
<dbReference type="OrthoDB" id="4838591at2759"/>
<comment type="caution">
    <text evidence="4">The sequence shown here is derived from an EMBL/GenBank/DDBJ whole genome shotgun (WGS) entry which is preliminary data.</text>
</comment>
<evidence type="ECO:0000313" key="4">
    <source>
        <dbReference type="EMBL" id="KAG7142782.1"/>
    </source>
</evidence>
<dbReference type="GO" id="GO:0001228">
    <property type="term" value="F:DNA-binding transcription activator activity, RNA polymerase II-specific"/>
    <property type="evidence" value="ECO:0007669"/>
    <property type="project" value="TreeGrafter"/>
</dbReference>
<evidence type="ECO:0000313" key="5">
    <source>
        <dbReference type="Proteomes" id="UP000689129"/>
    </source>
</evidence>
<feature type="region of interest" description="Disordered" evidence="2">
    <location>
        <begin position="65"/>
        <end position="109"/>
    </location>
</feature>
<feature type="compositionally biased region" description="Low complexity" evidence="2">
    <location>
        <begin position="69"/>
        <end position="107"/>
    </location>
</feature>
<name>A0A8I3A0A8_VERLO</name>